<accession>A0A1G9U7X5</accession>
<evidence type="ECO:0000259" key="1">
    <source>
        <dbReference type="Pfam" id="PF13115"/>
    </source>
</evidence>
<protein>
    <submittedName>
        <fullName evidence="2">YtkA-like</fullName>
    </submittedName>
</protein>
<dbReference type="AlphaFoldDB" id="A0A1G9U7X5"/>
<reference evidence="3" key="1">
    <citation type="submission" date="2016-10" db="EMBL/GenBank/DDBJ databases">
        <authorList>
            <person name="Varghese N."/>
            <person name="Submissions S."/>
        </authorList>
    </citation>
    <scope>NUCLEOTIDE SEQUENCE [LARGE SCALE GENOMIC DNA]</scope>
    <source>
        <strain evidence="3">DSM 19110</strain>
    </source>
</reference>
<dbReference type="EMBL" id="FNGY01000004">
    <property type="protein sequence ID" value="SDM55913.1"/>
    <property type="molecule type" value="Genomic_DNA"/>
</dbReference>
<dbReference type="Pfam" id="PF13115">
    <property type="entry name" value="YtkA"/>
    <property type="match status" value="1"/>
</dbReference>
<dbReference type="RefSeq" id="WP_083361833.1">
    <property type="nucleotide sequence ID" value="NZ_FNGY01000004.1"/>
</dbReference>
<proteinExistence type="predicted"/>
<dbReference type="OrthoDB" id="1065544at2"/>
<feature type="domain" description="YtkA-like" evidence="1">
    <location>
        <begin position="183"/>
        <end position="256"/>
    </location>
</feature>
<keyword evidence="3" id="KW-1185">Reference proteome</keyword>
<evidence type="ECO:0000313" key="2">
    <source>
        <dbReference type="EMBL" id="SDM55913.1"/>
    </source>
</evidence>
<name>A0A1G9U7X5_9SPHI</name>
<dbReference type="InterPro" id="IPR032693">
    <property type="entry name" value="YtkA-like_dom"/>
</dbReference>
<gene>
    <name evidence="2" type="ORF">SAMN05421820_10488</name>
</gene>
<dbReference type="PROSITE" id="PS51257">
    <property type="entry name" value="PROKAR_LIPOPROTEIN"/>
    <property type="match status" value="1"/>
</dbReference>
<evidence type="ECO:0000313" key="3">
    <source>
        <dbReference type="Proteomes" id="UP000183200"/>
    </source>
</evidence>
<organism evidence="2 3">
    <name type="scientific">Pedobacter steynii</name>
    <dbReference type="NCBI Taxonomy" id="430522"/>
    <lineage>
        <taxon>Bacteria</taxon>
        <taxon>Pseudomonadati</taxon>
        <taxon>Bacteroidota</taxon>
        <taxon>Sphingobacteriia</taxon>
        <taxon>Sphingobacteriales</taxon>
        <taxon>Sphingobacteriaceae</taxon>
        <taxon>Pedobacter</taxon>
    </lineage>
</organism>
<dbReference type="Proteomes" id="UP000183200">
    <property type="component" value="Unassembled WGS sequence"/>
</dbReference>
<sequence>MKKRYTIVFLLTVFAACKKDSNHTISTDPKEGLIKISEGYALGAATKVELWSQTTITTGHNKLFLALYDSLSNQSITKAGIQVLPVMDMDMNGMQMSHAAPCFQPESNQAENTLFPCAAVFTMPGAAAGQNKWSFKVTVKKEGQNNSAIALLPLEVKASLPARVKMISTADGAKLVVSCFLPANPKIGINEMELTIHRQQDKMTFLPVDDYVVSMTPEMPAMGHGSPNNINPVITKNGRYKGKVNFTMTGEWRINLGLSKAGQNLNTFFDLTF</sequence>